<keyword evidence="9" id="KW-0255">Endonuclease</keyword>
<evidence type="ECO:0000256" key="15">
    <source>
        <dbReference type="ARBA" id="ARBA00032243"/>
    </source>
</evidence>
<evidence type="ECO:0000256" key="12">
    <source>
        <dbReference type="ARBA" id="ARBA00023125"/>
    </source>
</evidence>
<accession>A0A0H5Q5D7</accession>
<dbReference type="GO" id="GO:0046872">
    <property type="term" value="F:metal ion binding"/>
    <property type="evidence" value="ECO:0007669"/>
    <property type="project" value="UniProtKB-KW"/>
</dbReference>
<keyword evidence="11" id="KW-0190">Covalent protein-DNA linkage</keyword>
<dbReference type="Pfam" id="PF00910">
    <property type="entry name" value="RNA_helicase"/>
    <property type="match status" value="1"/>
</dbReference>
<reference evidence="17" key="2">
    <citation type="submission" date="2015-07" db="EMBL/GenBank/DDBJ databases">
        <title>Plasmids, circular viruses and viroids from rat gut.</title>
        <authorList>
            <person name="Jorgensen T.J."/>
            <person name="Hansen M.A."/>
            <person name="Xu Z."/>
            <person name="Tabak M.A."/>
            <person name="Sorensen S.J."/>
            <person name="Hansen L.H."/>
        </authorList>
    </citation>
    <scope>NUCLEOTIDE SEQUENCE</scope>
    <source>
        <strain evidence="17">RGFK1436</strain>
    </source>
</reference>
<name>A0A0H5Q5D7_9ZZZZ</name>
<evidence type="ECO:0000256" key="5">
    <source>
        <dbReference type="ARBA" id="ARBA00022705"/>
    </source>
</evidence>
<dbReference type="PROSITE" id="PS52020">
    <property type="entry name" value="CRESS_DNA_REP"/>
    <property type="match status" value="1"/>
</dbReference>
<keyword evidence="10" id="KW-0378">Hydrolase</keyword>
<evidence type="ECO:0000256" key="13">
    <source>
        <dbReference type="ARBA" id="ARBA00023268"/>
    </source>
</evidence>
<evidence type="ECO:0000259" key="16">
    <source>
        <dbReference type="PROSITE" id="PS52020"/>
    </source>
</evidence>
<dbReference type="GO" id="GO:0000166">
    <property type="term" value="F:nucleotide binding"/>
    <property type="evidence" value="ECO:0007669"/>
    <property type="project" value="UniProtKB-KW"/>
</dbReference>
<sequence length="328" mass="37579">MENANRSDPSFAAVPTAHARGYIFTHFNYSDEIEAALLKCGADYGCYGRESCPTTARLHLQGFLFFKNKKKGSALIKQFPGASWRVARADAQDNYKYCSKSGDVVEWGDRPMNQADKGAAGKKCSMERWRKLQSLAEAGDFKAIRQEFPDIWWNQKAKVMEHYMDFKSDAVPLERDGEMPGVWIVGPAGSGKSSSARDMAFEHFGEADPFVKPCNNVWWTKYKFQDTVILDDFDPTCTKELTHEFKTWIDRYATLVRVHHGMIRINPVNFVVTSQYEIKDCFTDPEVVAAMERRFPRVIRMSKQDGDEIRIEKKRKYALDDPTEVFGL</sequence>
<dbReference type="InterPro" id="IPR049912">
    <property type="entry name" value="CRESS_DNA_REP"/>
</dbReference>
<evidence type="ECO:0000256" key="14">
    <source>
        <dbReference type="ARBA" id="ARBA00030754"/>
    </source>
</evidence>
<evidence type="ECO:0000256" key="4">
    <source>
        <dbReference type="ARBA" id="ARBA00022695"/>
    </source>
</evidence>
<evidence type="ECO:0000256" key="11">
    <source>
        <dbReference type="ARBA" id="ARBA00023124"/>
    </source>
</evidence>
<dbReference type="SUPFAM" id="SSF52540">
    <property type="entry name" value="P-loop containing nucleoside triphosphate hydrolases"/>
    <property type="match status" value="1"/>
</dbReference>
<evidence type="ECO:0000256" key="9">
    <source>
        <dbReference type="ARBA" id="ARBA00022759"/>
    </source>
</evidence>
<dbReference type="AlphaFoldDB" id="A0A0H5Q5D7"/>
<dbReference type="EMBL" id="LN853981">
    <property type="protein sequence ID" value="CRY97241.1"/>
    <property type="molecule type" value="Genomic_DNA"/>
</dbReference>
<organism evidence="17">
    <name type="scientific">uncultured prokaryote</name>
    <dbReference type="NCBI Taxonomy" id="198431"/>
    <lineage>
        <taxon>unclassified sequences</taxon>
        <taxon>environmental samples</taxon>
    </lineage>
</organism>
<keyword evidence="4" id="KW-0548">Nucleotidyltransferase</keyword>
<dbReference type="GO" id="GO:0016779">
    <property type="term" value="F:nucleotidyltransferase activity"/>
    <property type="evidence" value="ECO:0007669"/>
    <property type="project" value="UniProtKB-KW"/>
</dbReference>
<comment type="cofactor">
    <cofactor evidence="1">
        <name>Mn(2+)</name>
        <dbReference type="ChEBI" id="CHEBI:29035"/>
    </cofactor>
</comment>
<dbReference type="GO" id="GO:0003677">
    <property type="term" value="F:DNA binding"/>
    <property type="evidence" value="ECO:0007669"/>
    <property type="project" value="UniProtKB-KW"/>
</dbReference>
<dbReference type="Pfam" id="PF02407">
    <property type="entry name" value="Viral_Rep"/>
    <property type="match status" value="1"/>
</dbReference>
<keyword evidence="6" id="KW-0540">Nuclease</keyword>
<evidence type="ECO:0000256" key="6">
    <source>
        <dbReference type="ARBA" id="ARBA00022722"/>
    </source>
</evidence>
<keyword evidence="3" id="KW-0808">Transferase</keyword>
<feature type="domain" description="CRESS-DNA virus Rep endonuclease" evidence="16">
    <location>
        <begin position="16"/>
        <end position="110"/>
    </location>
</feature>
<keyword evidence="5" id="KW-0235">DNA replication</keyword>
<dbReference type="GO" id="GO:0003724">
    <property type="term" value="F:RNA helicase activity"/>
    <property type="evidence" value="ECO:0007669"/>
    <property type="project" value="InterPro"/>
</dbReference>
<dbReference type="Gene3D" id="3.40.1310.20">
    <property type="match status" value="1"/>
</dbReference>
<evidence type="ECO:0000313" key="17">
    <source>
        <dbReference type="EMBL" id="CRY97241.1"/>
    </source>
</evidence>
<comment type="similarity">
    <text evidence="2">Belongs to the nanoviruses/circoviruses replication-associated protein family.</text>
</comment>
<dbReference type="InterPro" id="IPR000605">
    <property type="entry name" value="Helicase_SF3_ssDNA/RNA_vir"/>
</dbReference>
<keyword evidence="8" id="KW-0547">Nucleotide-binding</keyword>
<evidence type="ECO:0000256" key="8">
    <source>
        <dbReference type="ARBA" id="ARBA00022741"/>
    </source>
</evidence>
<evidence type="ECO:0000256" key="3">
    <source>
        <dbReference type="ARBA" id="ARBA00022679"/>
    </source>
</evidence>
<evidence type="ECO:0000256" key="7">
    <source>
        <dbReference type="ARBA" id="ARBA00022723"/>
    </source>
</evidence>
<evidence type="ECO:0000256" key="10">
    <source>
        <dbReference type="ARBA" id="ARBA00022801"/>
    </source>
</evidence>
<evidence type="ECO:0000256" key="2">
    <source>
        <dbReference type="ARBA" id="ARBA00008545"/>
    </source>
</evidence>
<proteinExistence type="inferred from homology"/>
<dbReference type="InterPro" id="IPR027417">
    <property type="entry name" value="P-loop_NTPase"/>
</dbReference>
<evidence type="ECO:0000256" key="1">
    <source>
        <dbReference type="ARBA" id="ARBA00001936"/>
    </source>
</evidence>
<protein>
    <recommendedName>
        <fullName evidence="14">ATP-dependent helicase Rep</fullName>
    </recommendedName>
    <alternativeName>
        <fullName evidence="15">RepP</fullName>
    </alternativeName>
</protein>
<dbReference type="GO" id="GO:0006260">
    <property type="term" value="P:DNA replication"/>
    <property type="evidence" value="ECO:0007669"/>
    <property type="project" value="UniProtKB-KW"/>
</dbReference>
<reference evidence="17" key="1">
    <citation type="submission" date="2015-06" db="EMBL/GenBank/DDBJ databases">
        <authorList>
            <person name="Joergensen T."/>
        </authorList>
    </citation>
    <scope>NUCLEOTIDE SEQUENCE</scope>
    <source>
        <strain evidence="17">RGFK1436</strain>
    </source>
</reference>
<keyword evidence="7" id="KW-0479">Metal-binding</keyword>
<keyword evidence="12" id="KW-0238">DNA-binding</keyword>
<keyword evidence="13" id="KW-0511">Multifunctional enzyme</keyword>
<dbReference type="GO" id="GO:0003723">
    <property type="term" value="F:RNA binding"/>
    <property type="evidence" value="ECO:0007669"/>
    <property type="project" value="InterPro"/>
</dbReference>
<dbReference type="GO" id="GO:0004519">
    <property type="term" value="F:endonuclease activity"/>
    <property type="evidence" value="ECO:0007669"/>
    <property type="project" value="UniProtKB-KW"/>
</dbReference>
<dbReference type="GO" id="GO:0016787">
    <property type="term" value="F:hydrolase activity"/>
    <property type="evidence" value="ECO:0007669"/>
    <property type="project" value="UniProtKB-KW"/>
</dbReference>